<dbReference type="GeneID" id="55584175"/>
<dbReference type="CDD" id="cd00685">
    <property type="entry name" value="Trans_IPPS_HT"/>
    <property type="match status" value="1"/>
</dbReference>
<keyword evidence="8" id="KW-1185">Reference proteome</keyword>
<evidence type="ECO:0000256" key="3">
    <source>
        <dbReference type="ARBA" id="ARBA00022679"/>
    </source>
</evidence>
<dbReference type="SUPFAM" id="SSF48576">
    <property type="entry name" value="Terpenoid synthases"/>
    <property type="match status" value="1"/>
</dbReference>
<dbReference type="Pfam" id="PF00348">
    <property type="entry name" value="polyprenyl_synt"/>
    <property type="match status" value="1"/>
</dbReference>
<dbReference type="GO" id="GO:0004161">
    <property type="term" value="F:dimethylallyltranstransferase activity"/>
    <property type="evidence" value="ECO:0007669"/>
    <property type="project" value="UniProtKB-EC"/>
</dbReference>
<protein>
    <submittedName>
        <fullName evidence="7">Dimethylallyltransferase</fullName>
        <ecNumber evidence="7">2.5.1.1</ecNumber>
    </submittedName>
</protein>
<dbReference type="AlphaFoldDB" id="A0A4P2VKJ5"/>
<dbReference type="PANTHER" id="PTHR12001">
    <property type="entry name" value="GERANYLGERANYL PYROPHOSPHATE SYNTHASE"/>
    <property type="match status" value="1"/>
</dbReference>
<dbReference type="GO" id="GO:0008299">
    <property type="term" value="P:isoprenoid biosynthetic process"/>
    <property type="evidence" value="ECO:0007669"/>
    <property type="project" value="InterPro"/>
</dbReference>
<dbReference type="PANTHER" id="PTHR12001:SF85">
    <property type="entry name" value="SHORT CHAIN ISOPRENYL DIPHOSPHATE SYNTHASE"/>
    <property type="match status" value="1"/>
</dbReference>
<keyword evidence="5" id="KW-0460">Magnesium</keyword>
<dbReference type="InterPro" id="IPR000092">
    <property type="entry name" value="Polyprenyl_synt"/>
</dbReference>
<dbReference type="Proteomes" id="UP000509448">
    <property type="component" value="Chromosome"/>
</dbReference>
<accession>A0A4P2VKJ5</accession>
<sequence>MGEVGGGDLRLVDLNGELRRIASSVNSYMDGFLRGEPSLLYEAAYHLIKGGGKRLRPFVVVEFYRMFGGDERDVLPAAAAVEFIHNFTLVHDDIMDRDDFRRGVPTVHKVYGEPMAILAGDALFAKSYMALLDSGALRRNDDAFRRAVESVTRATVVLCEGQTLDYQLSKAPSFSADDYYRLVRAKTSALFVASAELGVIAASRYEYLEDARGFAENMGVAFQLVDDLLGLVGDPAVTGKPVGNDVREGKKTLPIVLALERLPREESELLRSLWGSGSADEASISRLVEAIKRSGVEDEVRAVAESHISRSLEHLSRFPDGEARDLLRALAEFVVARNY</sequence>
<name>A0A4P2VKJ5_9ARCH</name>
<dbReference type="OrthoDB" id="26738at2157"/>
<evidence type="ECO:0000256" key="2">
    <source>
        <dbReference type="ARBA" id="ARBA00006706"/>
    </source>
</evidence>
<evidence type="ECO:0000256" key="4">
    <source>
        <dbReference type="ARBA" id="ARBA00022723"/>
    </source>
</evidence>
<evidence type="ECO:0000313" key="8">
    <source>
        <dbReference type="Proteomes" id="UP000509448"/>
    </source>
</evidence>
<dbReference type="Gene3D" id="1.10.600.10">
    <property type="entry name" value="Farnesyl Diphosphate Synthase"/>
    <property type="match status" value="1"/>
</dbReference>
<keyword evidence="3 6" id="KW-0808">Transferase</keyword>
<dbReference type="SFLD" id="SFLDG01017">
    <property type="entry name" value="Polyprenyl_Transferase_Like"/>
    <property type="match status" value="1"/>
</dbReference>
<gene>
    <name evidence="7" type="ORF">NAS2_0357</name>
</gene>
<dbReference type="InterPro" id="IPR008949">
    <property type="entry name" value="Isoprenoid_synthase_dom_sf"/>
</dbReference>
<dbReference type="RefSeq" id="WP_174448057.1">
    <property type="nucleotide sequence ID" value="NZ_AP018732.1"/>
</dbReference>
<evidence type="ECO:0000256" key="1">
    <source>
        <dbReference type="ARBA" id="ARBA00001946"/>
    </source>
</evidence>
<dbReference type="PROSITE" id="PS00444">
    <property type="entry name" value="POLYPRENYL_SYNTHASE_2"/>
    <property type="match status" value="1"/>
</dbReference>
<organism evidence="7 8">
    <name type="scientific">Conexivisphaera calida</name>
    <dbReference type="NCBI Taxonomy" id="1874277"/>
    <lineage>
        <taxon>Archaea</taxon>
        <taxon>Nitrososphaerota</taxon>
        <taxon>Conexivisphaeria</taxon>
        <taxon>Conexivisphaerales</taxon>
        <taxon>Conexivisphaeraceae</taxon>
        <taxon>Conexivisphaera</taxon>
    </lineage>
</organism>
<dbReference type="EC" id="2.5.1.1" evidence="7"/>
<dbReference type="SFLD" id="SFLDS00005">
    <property type="entry name" value="Isoprenoid_Synthase_Type_I"/>
    <property type="match status" value="1"/>
</dbReference>
<dbReference type="GO" id="GO:0046872">
    <property type="term" value="F:metal ion binding"/>
    <property type="evidence" value="ECO:0007669"/>
    <property type="project" value="UniProtKB-KW"/>
</dbReference>
<reference evidence="7 8" key="1">
    <citation type="journal article" date="2019" name="ISME J.">
        <title>Isolation and characterization of a thermophilic sulfur- and iron-reducing thaumarchaeote from a terrestrial acidic hot spring.</title>
        <authorList>
            <person name="Kato S."/>
            <person name="Itoh T."/>
            <person name="Yuki M."/>
            <person name="Nagamori M."/>
            <person name="Ohnishi M."/>
            <person name="Uematsu K."/>
            <person name="Suzuki K."/>
            <person name="Takashina T."/>
            <person name="Ohkuma M."/>
        </authorList>
    </citation>
    <scope>NUCLEOTIDE SEQUENCE [LARGE SCALE GENOMIC DNA]</scope>
    <source>
        <strain evidence="7 8">NAS-02</strain>
    </source>
</reference>
<comment type="cofactor">
    <cofactor evidence="1">
        <name>Mg(2+)</name>
        <dbReference type="ChEBI" id="CHEBI:18420"/>
    </cofactor>
</comment>
<evidence type="ECO:0000256" key="5">
    <source>
        <dbReference type="ARBA" id="ARBA00022842"/>
    </source>
</evidence>
<dbReference type="EMBL" id="AP018732">
    <property type="protein sequence ID" value="BBE41748.1"/>
    <property type="molecule type" value="Genomic_DNA"/>
</dbReference>
<comment type="similarity">
    <text evidence="2 6">Belongs to the FPP/GGPP synthase family.</text>
</comment>
<dbReference type="PROSITE" id="PS00723">
    <property type="entry name" value="POLYPRENYL_SYNTHASE_1"/>
    <property type="match status" value="1"/>
</dbReference>
<evidence type="ECO:0000313" key="7">
    <source>
        <dbReference type="EMBL" id="BBE41748.1"/>
    </source>
</evidence>
<keyword evidence="4" id="KW-0479">Metal-binding</keyword>
<dbReference type="InterPro" id="IPR033749">
    <property type="entry name" value="Polyprenyl_synt_CS"/>
</dbReference>
<evidence type="ECO:0000256" key="6">
    <source>
        <dbReference type="RuleBase" id="RU004466"/>
    </source>
</evidence>
<proteinExistence type="inferred from homology"/>
<dbReference type="KEGG" id="ccai:NAS2_0357"/>